<organism evidence="1 2">
    <name type="scientific">Gloeothece citriformis (strain PCC 7424)</name>
    <name type="common">Cyanothece sp. (strain PCC 7424)</name>
    <dbReference type="NCBI Taxonomy" id="65393"/>
    <lineage>
        <taxon>Bacteria</taxon>
        <taxon>Bacillati</taxon>
        <taxon>Cyanobacteriota</taxon>
        <taxon>Cyanophyceae</taxon>
        <taxon>Oscillatoriophycideae</taxon>
        <taxon>Chroococcales</taxon>
        <taxon>Aphanothecaceae</taxon>
        <taxon>Gloeothece</taxon>
        <taxon>Gloeothece citriformis</taxon>
    </lineage>
</organism>
<dbReference type="EMBL" id="CP001291">
    <property type="protein sequence ID" value="ACK71223.1"/>
    <property type="molecule type" value="Genomic_DNA"/>
</dbReference>
<reference evidence="2" key="1">
    <citation type="journal article" date="2011" name="MBio">
        <title>Novel metabolic attributes of the genus Cyanothece, comprising a group of unicellular nitrogen-fixing Cyanobacteria.</title>
        <authorList>
            <person name="Bandyopadhyay A."/>
            <person name="Elvitigala T."/>
            <person name="Welsh E."/>
            <person name="Stockel J."/>
            <person name="Liberton M."/>
            <person name="Min H."/>
            <person name="Sherman L.A."/>
            <person name="Pakrasi H.B."/>
        </authorList>
    </citation>
    <scope>NUCLEOTIDE SEQUENCE [LARGE SCALE GENOMIC DNA]</scope>
    <source>
        <strain evidence="2">PCC 7424</strain>
    </source>
</reference>
<dbReference type="KEGG" id="cyc:PCC7424_2816"/>
<evidence type="ECO:0000313" key="2">
    <source>
        <dbReference type="Proteomes" id="UP000002384"/>
    </source>
</evidence>
<accession>B7K8M5</accession>
<protein>
    <submittedName>
        <fullName evidence="1">Uncharacterized protein</fullName>
    </submittedName>
</protein>
<name>B7K8M5_GLOC7</name>
<proteinExistence type="predicted"/>
<dbReference type="HOGENOM" id="CLU_3308360_0_0_3"/>
<gene>
    <name evidence="1" type="ordered locus">PCC7424_2816</name>
</gene>
<dbReference type="STRING" id="65393.PCC7424_2816"/>
<dbReference type="Proteomes" id="UP000002384">
    <property type="component" value="Chromosome"/>
</dbReference>
<sequence>MRKLLNIGWGGGKGKGEGGKVLGFFLKIIIPTLNAQQLI</sequence>
<dbReference type="AlphaFoldDB" id="B7K8M5"/>
<evidence type="ECO:0000313" key="1">
    <source>
        <dbReference type="EMBL" id="ACK71223.1"/>
    </source>
</evidence>
<keyword evidence="2" id="KW-1185">Reference proteome</keyword>